<dbReference type="OrthoDB" id="1668230at2759"/>
<gene>
    <name evidence="3" type="ORF">BDV25DRAFT_144316</name>
</gene>
<proteinExistence type="predicted"/>
<name>A0A5N6THJ3_ASPAV</name>
<keyword evidence="3" id="KW-0418">Kinase</keyword>
<evidence type="ECO:0000256" key="1">
    <source>
        <dbReference type="SAM" id="MobiDB-lite"/>
    </source>
</evidence>
<sequence length="333" mass="38067">MTLSKTYTWLRDTVWYPATQEPDESKSIGELPPNNSQAQSLHTTEPESFLTPQQPSRMDREDHNVQSQLDEIEPANTPVERTHPSPFSQDPYVGLPLIGNGLNGFVYYMGEGRVVKKAKQYELSHLRDPEDLEYMNEINQQTLENEVKVFERLGCYEGIIPCFRTSQYGIELALAQGDLESYIETSPERENALKIRWISSLIETLAYVHSHKVFVNDIALRNILVLDEQLKLADFGQSMLLPLDIDITSANENDLNVQIEILHLGWILYSVASWHVHKYCFFGPENPDLCWPALDSFPNVDGVLCGKIIEKCWRGEYASMVGLKNDARQFLIN</sequence>
<dbReference type="GO" id="GO:0004672">
    <property type="term" value="F:protein kinase activity"/>
    <property type="evidence" value="ECO:0007669"/>
    <property type="project" value="InterPro"/>
</dbReference>
<dbReference type="EMBL" id="ML742311">
    <property type="protein sequence ID" value="KAE8145815.1"/>
    <property type="molecule type" value="Genomic_DNA"/>
</dbReference>
<dbReference type="Gene3D" id="1.10.510.10">
    <property type="entry name" value="Transferase(Phosphotransferase) domain 1"/>
    <property type="match status" value="1"/>
</dbReference>
<dbReference type="AlphaFoldDB" id="A0A5N6THJ3"/>
<evidence type="ECO:0000313" key="3">
    <source>
        <dbReference type="EMBL" id="KAE8145815.1"/>
    </source>
</evidence>
<dbReference type="InterPro" id="IPR011009">
    <property type="entry name" value="Kinase-like_dom_sf"/>
</dbReference>
<keyword evidence="3" id="KW-0808">Transferase</keyword>
<protein>
    <submittedName>
        <fullName evidence="3">Kinase-like domain-containing protein</fullName>
    </submittedName>
</protein>
<keyword evidence="4" id="KW-1185">Reference proteome</keyword>
<dbReference type="PROSITE" id="PS50011">
    <property type="entry name" value="PROTEIN_KINASE_DOM"/>
    <property type="match status" value="1"/>
</dbReference>
<dbReference type="Proteomes" id="UP000325780">
    <property type="component" value="Unassembled WGS sequence"/>
</dbReference>
<evidence type="ECO:0000313" key="4">
    <source>
        <dbReference type="Proteomes" id="UP000325780"/>
    </source>
</evidence>
<feature type="region of interest" description="Disordered" evidence="1">
    <location>
        <begin position="22"/>
        <end position="66"/>
    </location>
</feature>
<reference evidence="3 4" key="1">
    <citation type="submission" date="2019-04" db="EMBL/GenBank/DDBJ databases">
        <title>Friends and foes A comparative genomics study of 23 Aspergillus species from section Flavi.</title>
        <authorList>
            <consortium name="DOE Joint Genome Institute"/>
            <person name="Kjaerbolling I."/>
            <person name="Vesth T."/>
            <person name="Frisvad J.C."/>
            <person name="Nybo J.L."/>
            <person name="Theobald S."/>
            <person name="Kildgaard S."/>
            <person name="Isbrandt T."/>
            <person name="Kuo A."/>
            <person name="Sato A."/>
            <person name="Lyhne E.K."/>
            <person name="Kogle M.E."/>
            <person name="Wiebenga A."/>
            <person name="Kun R.S."/>
            <person name="Lubbers R.J."/>
            <person name="Makela M.R."/>
            <person name="Barry K."/>
            <person name="Chovatia M."/>
            <person name="Clum A."/>
            <person name="Daum C."/>
            <person name="Haridas S."/>
            <person name="He G."/>
            <person name="LaButti K."/>
            <person name="Lipzen A."/>
            <person name="Mondo S."/>
            <person name="Riley R."/>
            <person name="Salamov A."/>
            <person name="Simmons B.A."/>
            <person name="Magnuson J.K."/>
            <person name="Henrissat B."/>
            <person name="Mortensen U.H."/>
            <person name="Larsen T.O."/>
            <person name="Devries R.P."/>
            <person name="Grigoriev I.V."/>
            <person name="Machida M."/>
            <person name="Baker S.E."/>
            <person name="Andersen M.R."/>
        </authorList>
    </citation>
    <scope>NUCLEOTIDE SEQUENCE [LARGE SCALE GENOMIC DNA]</scope>
    <source>
        <strain evidence="3 4">IBT 18842</strain>
    </source>
</reference>
<organism evidence="3 4">
    <name type="scientific">Aspergillus avenaceus</name>
    <dbReference type="NCBI Taxonomy" id="36643"/>
    <lineage>
        <taxon>Eukaryota</taxon>
        <taxon>Fungi</taxon>
        <taxon>Dikarya</taxon>
        <taxon>Ascomycota</taxon>
        <taxon>Pezizomycotina</taxon>
        <taxon>Eurotiomycetes</taxon>
        <taxon>Eurotiomycetidae</taxon>
        <taxon>Eurotiales</taxon>
        <taxon>Aspergillaceae</taxon>
        <taxon>Aspergillus</taxon>
        <taxon>Aspergillus subgen. Circumdati</taxon>
    </lineage>
</organism>
<dbReference type="Pfam" id="PF00069">
    <property type="entry name" value="Pkinase"/>
    <property type="match status" value="1"/>
</dbReference>
<dbReference type="GO" id="GO:0005524">
    <property type="term" value="F:ATP binding"/>
    <property type="evidence" value="ECO:0007669"/>
    <property type="project" value="InterPro"/>
</dbReference>
<feature type="compositionally biased region" description="Polar residues" evidence="1">
    <location>
        <begin position="33"/>
        <end position="43"/>
    </location>
</feature>
<dbReference type="InterPro" id="IPR000719">
    <property type="entry name" value="Prot_kinase_dom"/>
</dbReference>
<evidence type="ECO:0000259" key="2">
    <source>
        <dbReference type="PROSITE" id="PS50011"/>
    </source>
</evidence>
<dbReference type="SUPFAM" id="SSF56112">
    <property type="entry name" value="Protein kinase-like (PK-like)"/>
    <property type="match status" value="1"/>
</dbReference>
<dbReference type="SMART" id="SM00220">
    <property type="entry name" value="S_TKc"/>
    <property type="match status" value="1"/>
</dbReference>
<feature type="domain" description="Protein kinase" evidence="2">
    <location>
        <begin position="92"/>
        <end position="333"/>
    </location>
</feature>
<accession>A0A5N6THJ3</accession>